<evidence type="ECO:0000313" key="2">
    <source>
        <dbReference type="Proteomes" id="UP001430953"/>
    </source>
</evidence>
<dbReference type="EMBL" id="JADYXP020000004">
    <property type="protein sequence ID" value="KAL0125039.1"/>
    <property type="molecule type" value="Genomic_DNA"/>
</dbReference>
<protein>
    <submittedName>
        <fullName evidence="1">Uncharacterized protein</fullName>
    </submittedName>
</protein>
<dbReference type="AlphaFoldDB" id="A0AAW2GDW2"/>
<accession>A0AAW2GDW2</accession>
<comment type="caution">
    <text evidence="1">The sequence shown here is derived from an EMBL/GenBank/DDBJ whole genome shotgun (WGS) entry which is preliminary data.</text>
</comment>
<gene>
    <name evidence="1" type="ORF">PUN28_004290</name>
</gene>
<evidence type="ECO:0000313" key="1">
    <source>
        <dbReference type="EMBL" id="KAL0125039.1"/>
    </source>
</evidence>
<proteinExistence type="predicted"/>
<dbReference type="Proteomes" id="UP001430953">
    <property type="component" value="Unassembled WGS sequence"/>
</dbReference>
<sequence>MSSTQRYYNYFLYIILDIFTTKINMAHADKHGLLNRILHYILSEVFNHNLKYPHLVSLCLVKYG</sequence>
<name>A0AAW2GDW2_9HYME</name>
<keyword evidence="2" id="KW-1185">Reference proteome</keyword>
<reference evidence="1 2" key="1">
    <citation type="submission" date="2023-03" db="EMBL/GenBank/DDBJ databases">
        <title>High recombination rates correlate with genetic variation in Cardiocondyla obscurior ants.</title>
        <authorList>
            <person name="Errbii M."/>
        </authorList>
    </citation>
    <scope>NUCLEOTIDE SEQUENCE [LARGE SCALE GENOMIC DNA]</scope>
    <source>
        <strain evidence="1">Alpha-2009</strain>
        <tissue evidence="1">Whole body</tissue>
    </source>
</reference>
<organism evidence="1 2">
    <name type="scientific">Cardiocondyla obscurior</name>
    <dbReference type="NCBI Taxonomy" id="286306"/>
    <lineage>
        <taxon>Eukaryota</taxon>
        <taxon>Metazoa</taxon>
        <taxon>Ecdysozoa</taxon>
        <taxon>Arthropoda</taxon>
        <taxon>Hexapoda</taxon>
        <taxon>Insecta</taxon>
        <taxon>Pterygota</taxon>
        <taxon>Neoptera</taxon>
        <taxon>Endopterygota</taxon>
        <taxon>Hymenoptera</taxon>
        <taxon>Apocrita</taxon>
        <taxon>Aculeata</taxon>
        <taxon>Formicoidea</taxon>
        <taxon>Formicidae</taxon>
        <taxon>Myrmicinae</taxon>
        <taxon>Cardiocondyla</taxon>
    </lineage>
</organism>